<feature type="compositionally biased region" description="Basic and acidic residues" evidence="10">
    <location>
        <begin position="315"/>
        <end position="326"/>
    </location>
</feature>
<protein>
    <recommendedName>
        <fullName evidence="12">Formamidopyrimidine-DNA glycosylase catalytic domain-containing protein</fullName>
    </recommendedName>
</protein>
<keyword evidence="4" id="KW-0378">Hydrolase</keyword>
<dbReference type="PANTHER" id="PTHR22993:SF9">
    <property type="entry name" value="FORMAMIDOPYRIMIDINE-DNA GLYCOSYLASE"/>
    <property type="match status" value="1"/>
</dbReference>
<dbReference type="SMART" id="SM00898">
    <property type="entry name" value="Fapy_DNA_glyco"/>
    <property type="match status" value="1"/>
</dbReference>
<evidence type="ECO:0000259" key="12">
    <source>
        <dbReference type="PROSITE" id="PS51068"/>
    </source>
</evidence>
<evidence type="ECO:0000313" key="14">
    <source>
        <dbReference type="Proteomes" id="UP001465668"/>
    </source>
</evidence>
<proteinExistence type="inferred from homology"/>
<evidence type="ECO:0000256" key="5">
    <source>
        <dbReference type="ARBA" id="ARBA00023125"/>
    </source>
</evidence>
<comment type="caution">
    <text evidence="13">The sequence shown here is derived from an EMBL/GenBank/DDBJ whole genome shotgun (WGS) entry which is preliminary data.</text>
</comment>
<evidence type="ECO:0000256" key="2">
    <source>
        <dbReference type="ARBA" id="ARBA00009409"/>
    </source>
</evidence>
<feature type="transmembrane region" description="Helical" evidence="11">
    <location>
        <begin position="581"/>
        <end position="605"/>
    </location>
</feature>
<dbReference type="EMBL" id="JARVKM010000073">
    <property type="protein sequence ID" value="KAK9771584.1"/>
    <property type="molecule type" value="Genomic_DNA"/>
</dbReference>
<keyword evidence="14" id="KW-1185">Reference proteome</keyword>
<keyword evidence="3" id="KW-0227">DNA damage</keyword>
<dbReference type="Gene3D" id="1.10.8.50">
    <property type="match status" value="1"/>
</dbReference>
<dbReference type="InterPro" id="IPR010979">
    <property type="entry name" value="Ribosomal_uS13-like_H2TH"/>
</dbReference>
<feature type="domain" description="Formamidopyrimidine-DNA glycosylase catalytic" evidence="12">
    <location>
        <begin position="2"/>
        <end position="135"/>
    </location>
</feature>
<evidence type="ECO:0000256" key="11">
    <source>
        <dbReference type="SAM" id="Phobius"/>
    </source>
</evidence>
<evidence type="ECO:0000256" key="1">
    <source>
        <dbReference type="ARBA" id="ARBA00001668"/>
    </source>
</evidence>
<dbReference type="Pfam" id="PF01149">
    <property type="entry name" value="Fapy_DNA_glyco"/>
    <property type="match status" value="1"/>
</dbReference>
<feature type="compositionally biased region" description="Basic and acidic residues" evidence="10">
    <location>
        <begin position="371"/>
        <end position="384"/>
    </location>
</feature>
<evidence type="ECO:0000256" key="8">
    <source>
        <dbReference type="ARBA" id="ARBA00023268"/>
    </source>
</evidence>
<dbReference type="SUPFAM" id="SSF46946">
    <property type="entry name" value="S13-like H2TH domain"/>
    <property type="match status" value="1"/>
</dbReference>
<keyword evidence="6" id="KW-0234">DNA repair</keyword>
<keyword evidence="11" id="KW-1133">Transmembrane helix</keyword>
<sequence length="708" mass="77984">MPEIAEVARVTHYLRQHLIGKTIKKVVAPDDANVFGKVGTSGPAFEKAVTGKRVVGAGSQGKYFWIQLDSPPHPVMHLGMTGWVHIRGEQTAYTRYAERAKGEKEQWPPKFWKFQLETDSEPKVEVAFTDSRRFGRIRLVDCPGEEIRKHSPLKENGPDPVVDNDIFTEEYLKQKMRNRHVPIKALLLDQAMISGIGNWVGDEIMYQAKLHPEQYSDDFSDADITKLYKAATYVCETAVGVLGDSDRFPSDWLFNHRWGKGKKDHPTTLPNGEKIIFITVGGRTSCVVPSRQKKTGKATIPDTKEEIEAKEEETESKFFEGKETAKSKNNKAAPSTKQNGANKRKAIKNDEDDQDDVPVTSAKKSKRGKQVKQEEEAPEAETKKIKQTKSRRKMEEPAPEPQRRRSGRPPHYHVHAAAGLYSRGGRCLAGQLWLFLLFNCWPQSFVLLPIWEDSRLYGILLARPLSARVYSGVPDVKPTAPRQWHRDSRHMLSDCTTTTGSAVLDPNVVSSLSQLSAKSSDVSGRVTLTSPVINAIAVQVRYQSTDSAILGFATPTSSSTALPTTSIAPQTTSRSGLSGGAIAGIVVGVVVVLILVVGSSIYLLLSKRRKAKDTRGIQGQNSSETEHNDPSYSSADISHQPFTKAELPDTASTIPVFDKPELAGSGLSNGALPPAFRNAPALERDVELPGLWDPAELENASRPSELPA</sequence>
<dbReference type="Gene3D" id="3.20.190.10">
    <property type="entry name" value="MutM-like, N-terminal"/>
    <property type="match status" value="1"/>
</dbReference>
<keyword evidence="7" id="KW-0456">Lyase</keyword>
<evidence type="ECO:0000256" key="10">
    <source>
        <dbReference type="SAM" id="MobiDB-lite"/>
    </source>
</evidence>
<dbReference type="InterPro" id="IPR035937">
    <property type="entry name" value="FPG_N"/>
</dbReference>
<feature type="region of interest" description="Disordered" evidence="10">
    <location>
        <begin position="290"/>
        <end position="411"/>
    </location>
</feature>
<feature type="compositionally biased region" description="Polar residues" evidence="10">
    <location>
        <begin position="330"/>
        <end position="341"/>
    </location>
</feature>
<dbReference type="SMART" id="SM01232">
    <property type="entry name" value="H2TH"/>
    <property type="match status" value="1"/>
</dbReference>
<accession>A0ABR2XCT0</accession>
<dbReference type="Proteomes" id="UP001465668">
    <property type="component" value="Unassembled WGS sequence"/>
</dbReference>
<comment type="catalytic activity">
    <reaction evidence="1">
        <text>Hydrolysis of DNA containing ring-opened 7-methylguanine residues, releasing 2,6-diamino-4-hydroxy-5-(N-methyl)formamidopyrimidine.</text>
        <dbReference type="EC" id="3.2.2.23"/>
    </reaction>
</comment>
<dbReference type="InterPro" id="IPR015886">
    <property type="entry name" value="H2TH_FPG"/>
</dbReference>
<dbReference type="PANTHER" id="PTHR22993">
    <property type="entry name" value="FORMAMIDOPYRIMIDINE-DNA GLYCOSYLASE"/>
    <property type="match status" value="1"/>
</dbReference>
<keyword evidence="5" id="KW-0238">DNA-binding</keyword>
<evidence type="ECO:0000256" key="9">
    <source>
        <dbReference type="ARBA" id="ARBA00023295"/>
    </source>
</evidence>
<comment type="similarity">
    <text evidence="2">Belongs to the FPG family.</text>
</comment>
<evidence type="ECO:0000256" key="6">
    <source>
        <dbReference type="ARBA" id="ARBA00023204"/>
    </source>
</evidence>
<feature type="region of interest" description="Disordered" evidence="10">
    <location>
        <begin position="613"/>
        <end position="637"/>
    </location>
</feature>
<dbReference type="Pfam" id="PF06831">
    <property type="entry name" value="H2TH"/>
    <property type="match status" value="1"/>
</dbReference>
<dbReference type="PROSITE" id="PS51068">
    <property type="entry name" value="FPG_CAT"/>
    <property type="match status" value="1"/>
</dbReference>
<keyword evidence="11" id="KW-0472">Membrane</keyword>
<evidence type="ECO:0000256" key="4">
    <source>
        <dbReference type="ARBA" id="ARBA00022801"/>
    </source>
</evidence>
<dbReference type="CDD" id="cd08972">
    <property type="entry name" value="PF_Nei_N"/>
    <property type="match status" value="1"/>
</dbReference>
<dbReference type="InterPro" id="IPR012319">
    <property type="entry name" value="FPG_cat"/>
</dbReference>
<keyword evidence="11" id="KW-0812">Transmembrane</keyword>
<reference evidence="13 14" key="1">
    <citation type="submission" date="2024-02" db="EMBL/GenBank/DDBJ databases">
        <title>First draft genome assembly of two strains of Seiridium cardinale.</title>
        <authorList>
            <person name="Emiliani G."/>
            <person name="Scali E."/>
        </authorList>
    </citation>
    <scope>NUCLEOTIDE SEQUENCE [LARGE SCALE GENOMIC DNA]</scope>
    <source>
        <strain evidence="13 14">BM-138-000479</strain>
    </source>
</reference>
<evidence type="ECO:0000256" key="7">
    <source>
        <dbReference type="ARBA" id="ARBA00023239"/>
    </source>
</evidence>
<keyword evidence="8" id="KW-0511">Multifunctional enzyme</keyword>
<evidence type="ECO:0000313" key="13">
    <source>
        <dbReference type="EMBL" id="KAK9771584.1"/>
    </source>
</evidence>
<name>A0ABR2XCT0_9PEZI</name>
<evidence type="ECO:0000256" key="3">
    <source>
        <dbReference type="ARBA" id="ARBA00022763"/>
    </source>
</evidence>
<keyword evidence="9" id="KW-0326">Glycosidase</keyword>
<gene>
    <name evidence="13" type="ORF">SCAR479_11788</name>
</gene>
<dbReference type="SUPFAM" id="SSF81624">
    <property type="entry name" value="N-terminal domain of MutM-like DNA repair proteins"/>
    <property type="match status" value="1"/>
</dbReference>
<organism evidence="13 14">
    <name type="scientific">Seiridium cardinale</name>
    <dbReference type="NCBI Taxonomy" id="138064"/>
    <lineage>
        <taxon>Eukaryota</taxon>
        <taxon>Fungi</taxon>
        <taxon>Dikarya</taxon>
        <taxon>Ascomycota</taxon>
        <taxon>Pezizomycotina</taxon>
        <taxon>Sordariomycetes</taxon>
        <taxon>Xylariomycetidae</taxon>
        <taxon>Amphisphaeriales</taxon>
        <taxon>Sporocadaceae</taxon>
        <taxon>Seiridium</taxon>
    </lineage>
</organism>